<dbReference type="InterPro" id="IPR036388">
    <property type="entry name" value="WH-like_DNA-bd_sf"/>
</dbReference>
<dbReference type="EMBL" id="BMJH01000003">
    <property type="protein sequence ID" value="GGC72722.1"/>
    <property type="molecule type" value="Genomic_DNA"/>
</dbReference>
<dbReference type="SUPFAM" id="SSF46785">
    <property type="entry name" value="Winged helix' DNA-binding domain"/>
    <property type="match status" value="1"/>
</dbReference>
<proteinExistence type="predicted"/>
<dbReference type="InterPro" id="IPR036390">
    <property type="entry name" value="WH_DNA-bd_sf"/>
</dbReference>
<reference evidence="3" key="2">
    <citation type="submission" date="2020-09" db="EMBL/GenBank/DDBJ databases">
        <authorList>
            <person name="Sun Q."/>
            <person name="Zhou Y."/>
        </authorList>
    </citation>
    <scope>NUCLEOTIDE SEQUENCE</scope>
    <source>
        <strain evidence="3">CGMCC 1.15478</strain>
    </source>
</reference>
<keyword evidence="4" id="KW-1185">Reference proteome</keyword>
<dbReference type="Pfam" id="PF10400">
    <property type="entry name" value="Vir_act_alpha_C"/>
    <property type="match status" value="1"/>
</dbReference>
<dbReference type="PANTHER" id="PTHR43252:SF4">
    <property type="entry name" value="TRANSCRIPTIONAL REGULATORY PROTEIN"/>
    <property type="match status" value="1"/>
</dbReference>
<dbReference type="Gene3D" id="6.10.140.190">
    <property type="match status" value="1"/>
</dbReference>
<dbReference type="InterPro" id="IPR018309">
    <property type="entry name" value="Tscrpt_reg_PadR_C"/>
</dbReference>
<feature type="domain" description="Transcription regulator PadR C-terminal" evidence="2">
    <location>
        <begin position="93"/>
        <end position="176"/>
    </location>
</feature>
<comment type="caution">
    <text evidence="3">The sequence shown here is derived from an EMBL/GenBank/DDBJ whole genome shotgun (WGS) entry which is preliminary data.</text>
</comment>
<dbReference type="Proteomes" id="UP000641514">
    <property type="component" value="Unassembled WGS sequence"/>
</dbReference>
<reference evidence="3" key="1">
    <citation type="journal article" date="2014" name="Int. J. Syst. Evol. Microbiol.">
        <title>Complete genome sequence of Corynebacterium casei LMG S-19264T (=DSM 44701T), isolated from a smear-ripened cheese.</title>
        <authorList>
            <consortium name="US DOE Joint Genome Institute (JGI-PGF)"/>
            <person name="Walter F."/>
            <person name="Albersmeier A."/>
            <person name="Kalinowski J."/>
            <person name="Ruckert C."/>
        </authorList>
    </citation>
    <scope>NUCLEOTIDE SEQUENCE</scope>
    <source>
        <strain evidence="3">CGMCC 1.15478</strain>
    </source>
</reference>
<evidence type="ECO:0000259" key="2">
    <source>
        <dbReference type="Pfam" id="PF10400"/>
    </source>
</evidence>
<accession>A0A916XH04</accession>
<evidence type="ECO:0000313" key="3">
    <source>
        <dbReference type="EMBL" id="GGC72722.1"/>
    </source>
</evidence>
<dbReference type="Gene3D" id="1.10.10.10">
    <property type="entry name" value="Winged helix-like DNA-binding domain superfamily/Winged helix DNA-binding domain"/>
    <property type="match status" value="1"/>
</dbReference>
<organism evidence="3 4">
    <name type="scientific">Hoyosella rhizosphaerae</name>
    <dbReference type="NCBI Taxonomy" id="1755582"/>
    <lineage>
        <taxon>Bacteria</taxon>
        <taxon>Bacillati</taxon>
        <taxon>Actinomycetota</taxon>
        <taxon>Actinomycetes</taxon>
        <taxon>Mycobacteriales</taxon>
        <taxon>Hoyosellaceae</taxon>
        <taxon>Hoyosella</taxon>
    </lineage>
</organism>
<evidence type="ECO:0000259" key="1">
    <source>
        <dbReference type="Pfam" id="PF03551"/>
    </source>
</evidence>
<dbReference type="RefSeq" id="WP_188676020.1">
    <property type="nucleotide sequence ID" value="NZ_BMJH01000003.1"/>
</dbReference>
<dbReference type="AlphaFoldDB" id="A0A916XH04"/>
<dbReference type="Pfam" id="PF03551">
    <property type="entry name" value="PadR"/>
    <property type="match status" value="1"/>
</dbReference>
<dbReference type="InterPro" id="IPR005149">
    <property type="entry name" value="Tscrpt_reg_PadR_N"/>
</dbReference>
<dbReference type="PANTHER" id="PTHR43252">
    <property type="entry name" value="TRANSCRIPTIONAL REGULATOR YQJI"/>
    <property type="match status" value="1"/>
</dbReference>
<sequence>MSLEHAILISLQERAGSGYELARRFDRSIGYFWTASHQQIYRTLKRMAESNWVVGEQIPQDDRPDKTVYRPSAEGLEALRAWISEPVNGTNFRSVLAVKLRGASYGDTTALACEFKRHRTLAEQRLHTYHHIENRDFAHAPSLTGTPLHQHLVLRAGIIEAQSFLAWCDEVLTALDSTPRQA</sequence>
<name>A0A916XH04_9ACTN</name>
<evidence type="ECO:0000313" key="4">
    <source>
        <dbReference type="Proteomes" id="UP000641514"/>
    </source>
</evidence>
<protein>
    <submittedName>
        <fullName evidence="3">PadR family transcriptional regulator</fullName>
    </submittedName>
</protein>
<gene>
    <name evidence="3" type="ORF">GCM10011410_27240</name>
</gene>
<feature type="domain" description="Transcription regulator PadR N-terminal" evidence="1">
    <location>
        <begin position="7"/>
        <end position="80"/>
    </location>
</feature>